<keyword evidence="2" id="KW-0472">Membrane</keyword>
<dbReference type="NCBIfam" id="TIGR00254">
    <property type="entry name" value="GGDEF"/>
    <property type="match status" value="1"/>
</dbReference>
<keyword evidence="2" id="KW-1133">Transmembrane helix</keyword>
<protein>
    <recommendedName>
        <fullName evidence="1">diguanylate cyclase</fullName>
        <ecNumber evidence="1">2.7.7.65</ecNumber>
    </recommendedName>
</protein>
<dbReference type="SUPFAM" id="SSF55073">
    <property type="entry name" value="Nucleotide cyclase"/>
    <property type="match status" value="1"/>
</dbReference>
<evidence type="ECO:0000256" key="2">
    <source>
        <dbReference type="SAM" id="Phobius"/>
    </source>
</evidence>
<dbReference type="Gene3D" id="3.30.450.20">
    <property type="entry name" value="PAS domain"/>
    <property type="match status" value="1"/>
</dbReference>
<dbReference type="CDD" id="cd18774">
    <property type="entry name" value="PDC2_HK_sensor"/>
    <property type="match status" value="1"/>
</dbReference>
<keyword evidence="5" id="KW-1185">Reference proteome</keyword>
<dbReference type="GO" id="GO:1902201">
    <property type="term" value="P:negative regulation of bacterial-type flagellum-dependent cell motility"/>
    <property type="evidence" value="ECO:0007669"/>
    <property type="project" value="TreeGrafter"/>
</dbReference>
<dbReference type="Proteomes" id="UP000175989">
    <property type="component" value="Unassembled WGS sequence"/>
</dbReference>
<dbReference type="AlphaFoldDB" id="A0A1E7X4P6"/>
<dbReference type="CDD" id="cd18773">
    <property type="entry name" value="PDC1_HK_sensor"/>
    <property type="match status" value="1"/>
</dbReference>
<comment type="caution">
    <text evidence="4">The sequence shown here is derived from an EMBL/GenBank/DDBJ whole genome shotgun (WGS) entry which is preliminary data.</text>
</comment>
<dbReference type="SMART" id="SM00267">
    <property type="entry name" value="GGDEF"/>
    <property type="match status" value="1"/>
</dbReference>
<organism evidence="4 5">
    <name type="scientific">Duganella phyllosphaerae</name>
    <dbReference type="NCBI Taxonomy" id="762836"/>
    <lineage>
        <taxon>Bacteria</taxon>
        <taxon>Pseudomonadati</taxon>
        <taxon>Pseudomonadota</taxon>
        <taxon>Betaproteobacteria</taxon>
        <taxon>Burkholderiales</taxon>
        <taxon>Oxalobacteraceae</taxon>
        <taxon>Telluria group</taxon>
        <taxon>Duganella</taxon>
    </lineage>
</organism>
<dbReference type="InterPro" id="IPR050469">
    <property type="entry name" value="Diguanylate_Cyclase"/>
</dbReference>
<keyword evidence="4" id="KW-0548">Nucleotidyltransferase</keyword>
<dbReference type="PANTHER" id="PTHR45138">
    <property type="entry name" value="REGULATORY COMPONENTS OF SENSORY TRANSDUCTION SYSTEM"/>
    <property type="match status" value="1"/>
</dbReference>
<dbReference type="InterPro" id="IPR029787">
    <property type="entry name" value="Nucleotide_cyclase"/>
</dbReference>
<dbReference type="Pfam" id="PF00990">
    <property type="entry name" value="GGDEF"/>
    <property type="match status" value="1"/>
</dbReference>
<feature type="transmembrane region" description="Helical" evidence="2">
    <location>
        <begin position="278"/>
        <end position="297"/>
    </location>
</feature>
<dbReference type="PROSITE" id="PS50887">
    <property type="entry name" value="GGDEF"/>
    <property type="match status" value="1"/>
</dbReference>
<reference evidence="5" key="1">
    <citation type="journal article" date="2016" name="Front. Microbiol.">
        <title>Molecular Keys to the Janthinobacterium and Duganella spp. Interaction with the Plant Pathogen Fusarium graminearum.</title>
        <authorList>
            <person name="Haack F.S."/>
            <person name="Poehlein A."/>
            <person name="Kroger C."/>
            <person name="Voigt C.A."/>
            <person name="Piepenbring M."/>
            <person name="Bode H.B."/>
            <person name="Daniel R."/>
            <person name="Schafer W."/>
            <person name="Streit W.R."/>
        </authorList>
    </citation>
    <scope>NUCLEOTIDE SEQUENCE [LARGE SCALE GENOMIC DNA]</scope>
    <source>
        <strain evidence="5">T54</strain>
    </source>
</reference>
<dbReference type="GO" id="GO:0005886">
    <property type="term" value="C:plasma membrane"/>
    <property type="evidence" value="ECO:0007669"/>
    <property type="project" value="TreeGrafter"/>
</dbReference>
<proteinExistence type="predicted"/>
<evidence type="ECO:0000256" key="1">
    <source>
        <dbReference type="ARBA" id="ARBA00012528"/>
    </source>
</evidence>
<evidence type="ECO:0000313" key="5">
    <source>
        <dbReference type="Proteomes" id="UP000175989"/>
    </source>
</evidence>
<feature type="transmembrane region" description="Helical" evidence="2">
    <location>
        <begin position="12"/>
        <end position="31"/>
    </location>
</feature>
<dbReference type="Gene3D" id="3.30.70.270">
    <property type="match status" value="1"/>
</dbReference>
<dbReference type="PANTHER" id="PTHR45138:SF24">
    <property type="entry name" value="DIGUANYLATE CYCLASE DGCC-RELATED"/>
    <property type="match status" value="1"/>
</dbReference>
<dbReference type="Gene3D" id="6.10.340.10">
    <property type="match status" value="1"/>
</dbReference>
<dbReference type="CDD" id="cd01949">
    <property type="entry name" value="GGDEF"/>
    <property type="match status" value="1"/>
</dbReference>
<gene>
    <name evidence="4" type="primary">dosC_2</name>
    <name evidence="4" type="ORF">DUPY_11460</name>
</gene>
<dbReference type="FunFam" id="3.30.70.270:FF:000001">
    <property type="entry name" value="Diguanylate cyclase domain protein"/>
    <property type="match status" value="1"/>
</dbReference>
<sequence>MRAPSIRSRLLYLVVACIVPAALMAILLIGYDYTQARAAFITGAMATARANAMDVDKEFATVEAALRALATSPDLARSDRQAFYAQARGLAASQHMLNIVLEDASGQQLINTFIPYGAALPPPSMGNVLQFVQKNDATAISDLFIGAVSNRNIASVSIPVRYLPGRPDLIGALNATVPVERFNALLAQQSYPEHWIASILDRGGKVVARSQDTQRYVGHKALPEVIDHMRAGFEGVIETNTLDGKPILAVMTHAGDSQWTVGIGIPIEVLNAELNRKLLVLVLATATLLAASLVLAWSISNRITRAIGALVAPAMALGRGEAVAAASYGLREADEVGVALVDAARMHAQARHQATHDPLTGLANRAMFCEFLERQVELCARTGEPLSLLYLDLDSFKQINDTYGHAAGDQLLTGAALRLREELRKSDLAARLGGDEFAVILVGCDAAATATVVAKLETRLAQAHHIEGYELVAGASIGVAMLAPQGSAQQQPVSATDLVADADDAMYRRKAERKLAAKAQSLPAASM</sequence>
<dbReference type="PATRIC" id="fig|762836.4.peg.1196"/>
<evidence type="ECO:0000259" key="3">
    <source>
        <dbReference type="PROSITE" id="PS50887"/>
    </source>
</evidence>
<dbReference type="GO" id="GO:0052621">
    <property type="term" value="F:diguanylate cyclase activity"/>
    <property type="evidence" value="ECO:0007669"/>
    <property type="project" value="UniProtKB-EC"/>
</dbReference>
<keyword evidence="4" id="KW-0808">Transferase</keyword>
<name>A0A1E7X4P6_9BURK</name>
<dbReference type="InterPro" id="IPR000160">
    <property type="entry name" value="GGDEF_dom"/>
</dbReference>
<dbReference type="InterPro" id="IPR043128">
    <property type="entry name" value="Rev_trsase/Diguanyl_cyclase"/>
</dbReference>
<evidence type="ECO:0000313" key="4">
    <source>
        <dbReference type="EMBL" id="OFA07601.1"/>
    </source>
</evidence>
<dbReference type="GO" id="GO:0043709">
    <property type="term" value="P:cell adhesion involved in single-species biofilm formation"/>
    <property type="evidence" value="ECO:0007669"/>
    <property type="project" value="TreeGrafter"/>
</dbReference>
<keyword evidence="2" id="KW-0812">Transmembrane</keyword>
<dbReference type="EMBL" id="LROM01000059">
    <property type="protein sequence ID" value="OFA07601.1"/>
    <property type="molecule type" value="Genomic_DNA"/>
</dbReference>
<accession>A0A1E7X4P6</accession>
<feature type="domain" description="GGDEF" evidence="3">
    <location>
        <begin position="384"/>
        <end position="522"/>
    </location>
</feature>
<dbReference type="EC" id="2.7.7.65" evidence="1"/>